<dbReference type="Pfam" id="PF00128">
    <property type="entry name" value="Alpha-amylase"/>
    <property type="match status" value="1"/>
</dbReference>
<dbReference type="Gene3D" id="2.60.40.1180">
    <property type="entry name" value="Golgi alpha-mannosidase II"/>
    <property type="match status" value="1"/>
</dbReference>
<dbReference type="InterPro" id="IPR017853">
    <property type="entry name" value="GH"/>
</dbReference>
<reference evidence="7" key="2">
    <citation type="submission" date="2020-09" db="EMBL/GenBank/DDBJ databases">
        <authorList>
            <person name="Sun Q."/>
            <person name="Zhou Y."/>
        </authorList>
    </citation>
    <scope>NUCLEOTIDE SEQUENCE</scope>
    <source>
        <strain evidence="7">CGMCC 1.15760</strain>
    </source>
</reference>
<evidence type="ECO:0000256" key="4">
    <source>
        <dbReference type="SAM" id="Phobius"/>
    </source>
</evidence>
<organism evidence="7 8">
    <name type="scientific">Lysinibacillus alkalisoli</name>
    <dbReference type="NCBI Taxonomy" id="1911548"/>
    <lineage>
        <taxon>Bacteria</taxon>
        <taxon>Bacillati</taxon>
        <taxon>Bacillota</taxon>
        <taxon>Bacilli</taxon>
        <taxon>Bacillales</taxon>
        <taxon>Bacillaceae</taxon>
        <taxon>Lysinibacillus</taxon>
    </lineage>
</organism>
<dbReference type="InterPro" id="IPR054174">
    <property type="entry name" value="Alpha-amylase-like_C"/>
</dbReference>
<dbReference type="SUPFAM" id="SSF51011">
    <property type="entry name" value="Glycosyl hydrolase domain"/>
    <property type="match status" value="1"/>
</dbReference>
<comment type="caution">
    <text evidence="7">The sequence shown here is derived from an EMBL/GenBank/DDBJ whole genome shotgun (WGS) entry which is preliminary data.</text>
</comment>
<evidence type="ECO:0000256" key="3">
    <source>
        <dbReference type="ARBA" id="ARBA00022729"/>
    </source>
</evidence>
<accession>A0A917D5H2</accession>
<dbReference type="RefSeq" id="WP_188613415.1">
    <property type="nucleotide sequence ID" value="NZ_BMJT01000001.1"/>
</dbReference>
<name>A0A917D5H2_9BACI</name>
<keyword evidence="8" id="KW-1185">Reference proteome</keyword>
<feature type="signal peptide" evidence="5">
    <location>
        <begin position="1"/>
        <end position="22"/>
    </location>
</feature>
<comment type="cofactor">
    <cofactor evidence="1">
        <name>Ca(2+)</name>
        <dbReference type="ChEBI" id="CHEBI:29108"/>
    </cofactor>
</comment>
<evidence type="ECO:0000313" key="7">
    <source>
        <dbReference type="EMBL" id="GGG13539.1"/>
    </source>
</evidence>
<dbReference type="AlphaFoldDB" id="A0A917D5H2"/>
<dbReference type="Pfam" id="PF22026">
    <property type="entry name" value="Alpha-amylase_C_2"/>
    <property type="match status" value="1"/>
</dbReference>
<dbReference type="GO" id="GO:0046872">
    <property type="term" value="F:metal ion binding"/>
    <property type="evidence" value="ECO:0007669"/>
    <property type="project" value="UniProtKB-KW"/>
</dbReference>
<evidence type="ECO:0000256" key="5">
    <source>
        <dbReference type="SAM" id="SignalP"/>
    </source>
</evidence>
<sequence length="480" mass="54678">MKIKKWLGSAVAVAMLSTSLLAMPSEAAKKEDEQPRTIQDESIYDLLIDRYFNQLKSNDFEVDSTNPESFAGGDFVGLQNKFNYVYDMGFSMLSIGAIFSTEKYDGSMPTSHTTLERHFGTQEELDELIKAYKKYDITIMADFPLSQASKNHEWANNQDWILSEENGVIQWDLTNKDVQKALQEAAVAFVKQNDFAGLRLTYLGNAPTDFQNDLMQAIKKEKDIYVIANGESEADYDATFSLETADIYRGAFRNVNESMEKLPQTVEGDKPSQLMIDRFDTSRFTFDSEETNMYPITRIRMALGALLTLPGVPVIQYGTEIAMNGEKEPYTHGIMNFSVDDELQKSIRNTLQLRNESPTLRHGDAKLIKSEDGLLVFTKESEDEKWVIFVNNTDKTQTVEFTTEELGEGKELKGLFERDLVREKDGVYRLVLNREIVEVYQVIDDEGFNVPYAVALSIVYIAFISFVVIVIRRSKRNKVK</sequence>
<feature type="domain" description="Glycosyl hydrolase family 13 catalytic" evidence="6">
    <location>
        <begin position="45"/>
        <end position="354"/>
    </location>
</feature>
<keyword evidence="4" id="KW-1133">Transmembrane helix</keyword>
<dbReference type="SUPFAM" id="SSF51445">
    <property type="entry name" value="(Trans)glycosidases"/>
    <property type="match status" value="1"/>
</dbReference>
<dbReference type="SMART" id="SM00642">
    <property type="entry name" value="Aamy"/>
    <property type="match status" value="1"/>
</dbReference>
<keyword evidence="2" id="KW-0479">Metal-binding</keyword>
<feature type="chain" id="PRO_5039255446" evidence="5">
    <location>
        <begin position="23"/>
        <end position="480"/>
    </location>
</feature>
<evidence type="ECO:0000259" key="6">
    <source>
        <dbReference type="SMART" id="SM00642"/>
    </source>
</evidence>
<keyword evidence="4" id="KW-0472">Membrane</keyword>
<dbReference type="PANTHER" id="PTHR10357:SF215">
    <property type="entry name" value="ALPHA-AMYLASE 1"/>
    <property type="match status" value="1"/>
</dbReference>
<dbReference type="InterPro" id="IPR006047">
    <property type="entry name" value="GH13_cat_dom"/>
</dbReference>
<evidence type="ECO:0000256" key="1">
    <source>
        <dbReference type="ARBA" id="ARBA00001913"/>
    </source>
</evidence>
<evidence type="ECO:0000256" key="2">
    <source>
        <dbReference type="ARBA" id="ARBA00022723"/>
    </source>
</evidence>
<dbReference type="EMBL" id="BMJT01000001">
    <property type="protein sequence ID" value="GGG13539.1"/>
    <property type="molecule type" value="Genomic_DNA"/>
</dbReference>
<dbReference type="GO" id="GO:0005975">
    <property type="term" value="P:carbohydrate metabolic process"/>
    <property type="evidence" value="ECO:0007669"/>
    <property type="project" value="InterPro"/>
</dbReference>
<keyword evidence="4" id="KW-0812">Transmembrane</keyword>
<dbReference type="InterPro" id="IPR013780">
    <property type="entry name" value="Glyco_hydro_b"/>
</dbReference>
<keyword evidence="3 5" id="KW-0732">Signal</keyword>
<proteinExistence type="predicted"/>
<protein>
    <submittedName>
        <fullName evidence="7">Alpha-amylase</fullName>
    </submittedName>
</protein>
<dbReference type="PANTHER" id="PTHR10357">
    <property type="entry name" value="ALPHA-AMYLASE FAMILY MEMBER"/>
    <property type="match status" value="1"/>
</dbReference>
<dbReference type="Gene3D" id="3.20.20.80">
    <property type="entry name" value="Glycosidases"/>
    <property type="match status" value="1"/>
</dbReference>
<feature type="transmembrane region" description="Helical" evidence="4">
    <location>
        <begin position="450"/>
        <end position="471"/>
    </location>
</feature>
<dbReference type="Proteomes" id="UP000616608">
    <property type="component" value="Unassembled WGS sequence"/>
</dbReference>
<reference evidence="7" key="1">
    <citation type="journal article" date="2014" name="Int. J. Syst. Evol. Microbiol.">
        <title>Complete genome sequence of Corynebacterium casei LMG S-19264T (=DSM 44701T), isolated from a smear-ripened cheese.</title>
        <authorList>
            <consortium name="US DOE Joint Genome Institute (JGI-PGF)"/>
            <person name="Walter F."/>
            <person name="Albersmeier A."/>
            <person name="Kalinowski J."/>
            <person name="Ruckert C."/>
        </authorList>
    </citation>
    <scope>NUCLEOTIDE SEQUENCE</scope>
    <source>
        <strain evidence="7">CGMCC 1.15760</strain>
    </source>
</reference>
<evidence type="ECO:0000313" key="8">
    <source>
        <dbReference type="Proteomes" id="UP000616608"/>
    </source>
</evidence>
<gene>
    <name evidence="7" type="ORF">GCM10007425_04840</name>
</gene>